<feature type="compositionally biased region" description="Pro residues" evidence="1">
    <location>
        <begin position="152"/>
        <end position="161"/>
    </location>
</feature>
<dbReference type="STRING" id="150374.A0A0M9VX94"/>
<gene>
    <name evidence="2" type="ORF">ESCO_003698</name>
</gene>
<sequence length="278" mass="30369">MEGKPNAPKASRSKRPRRPAACTEKPKRTSSTLNPNHGRSRKQEPIEAAAATTTTEEEPPSAKPAPAQAPPEEMSSILFSVKSNPRIRKRKMIDGEEVAAPTVGKRRSVTQGKNAANPTGYKPTKAELKLPPLRPERVAEPAPAPAFGRPQPLEPSSPPDGPLAMLSVNMRAAMTFSRPETFYLEDPLVKLSPQWPAPNKRIEQSLQQQQLQQEQERQQQQQQQQQQRQGDADREEAEADAALALAGLKTGSPVVSRVADPASLEGDLKSWGSSWSCN</sequence>
<keyword evidence="3" id="KW-1185">Reference proteome</keyword>
<feature type="compositionally biased region" description="Basic and acidic residues" evidence="1">
    <location>
        <begin position="124"/>
        <end position="139"/>
    </location>
</feature>
<name>A0A0M9VX94_ESCWE</name>
<evidence type="ECO:0000313" key="2">
    <source>
        <dbReference type="EMBL" id="KOS22869.1"/>
    </source>
</evidence>
<organism evidence="2 3">
    <name type="scientific">Escovopsis weberi</name>
    <dbReference type="NCBI Taxonomy" id="150374"/>
    <lineage>
        <taxon>Eukaryota</taxon>
        <taxon>Fungi</taxon>
        <taxon>Dikarya</taxon>
        <taxon>Ascomycota</taxon>
        <taxon>Pezizomycotina</taxon>
        <taxon>Sordariomycetes</taxon>
        <taxon>Hypocreomycetidae</taxon>
        <taxon>Hypocreales</taxon>
        <taxon>Hypocreaceae</taxon>
        <taxon>Escovopsis</taxon>
    </lineage>
</organism>
<dbReference type="OrthoDB" id="2919105at2759"/>
<dbReference type="AlphaFoldDB" id="A0A0M9VX94"/>
<accession>A0A0M9VX94</accession>
<dbReference type="Proteomes" id="UP000053831">
    <property type="component" value="Unassembled WGS sequence"/>
</dbReference>
<dbReference type="EMBL" id="LGSR01000002">
    <property type="protein sequence ID" value="KOS22869.1"/>
    <property type="molecule type" value="Genomic_DNA"/>
</dbReference>
<reference evidence="2 3" key="1">
    <citation type="submission" date="2015-07" db="EMBL/GenBank/DDBJ databases">
        <title>The genome of the fungus Escovopsis weberi, a specialized disease agent of ant agriculture.</title>
        <authorList>
            <person name="de Man T.J."/>
            <person name="Stajich J.E."/>
            <person name="Kubicek C.P."/>
            <person name="Chenthamara K."/>
            <person name="Atanasova L."/>
            <person name="Druzhinina I.S."/>
            <person name="Birnbaum S."/>
            <person name="Barribeau S.M."/>
            <person name="Teiling C."/>
            <person name="Suen G."/>
            <person name="Currie C."/>
            <person name="Gerardo N.M."/>
        </authorList>
    </citation>
    <scope>NUCLEOTIDE SEQUENCE [LARGE SCALE GENOMIC DNA]</scope>
</reference>
<evidence type="ECO:0000313" key="3">
    <source>
        <dbReference type="Proteomes" id="UP000053831"/>
    </source>
</evidence>
<feature type="region of interest" description="Disordered" evidence="1">
    <location>
        <begin position="192"/>
        <end position="278"/>
    </location>
</feature>
<feature type="region of interest" description="Disordered" evidence="1">
    <location>
        <begin position="1"/>
        <end position="164"/>
    </location>
</feature>
<evidence type="ECO:0000256" key="1">
    <source>
        <dbReference type="SAM" id="MobiDB-lite"/>
    </source>
</evidence>
<proteinExistence type="predicted"/>
<comment type="caution">
    <text evidence="2">The sequence shown here is derived from an EMBL/GenBank/DDBJ whole genome shotgun (WGS) entry which is preliminary data.</text>
</comment>
<feature type="compositionally biased region" description="Low complexity" evidence="1">
    <location>
        <begin position="206"/>
        <end position="229"/>
    </location>
</feature>
<protein>
    <submittedName>
        <fullName evidence="2">Uncharacterized protein</fullName>
    </submittedName>
</protein>